<reference evidence="2 3" key="1">
    <citation type="submission" date="2015-04" db="EMBL/GenBank/DDBJ databases">
        <title>Complete genome sequence of Schizopora paradoxa KUC8140, a cosmopolitan wood degrader in East Asia.</title>
        <authorList>
            <consortium name="DOE Joint Genome Institute"/>
            <person name="Min B."/>
            <person name="Park H."/>
            <person name="Jang Y."/>
            <person name="Kim J.-J."/>
            <person name="Kim K.H."/>
            <person name="Pangilinan J."/>
            <person name="Lipzen A."/>
            <person name="Riley R."/>
            <person name="Grigoriev I.V."/>
            <person name="Spatafora J.W."/>
            <person name="Choi I.-G."/>
        </authorList>
    </citation>
    <scope>NUCLEOTIDE SEQUENCE [LARGE SCALE GENOMIC DNA]</scope>
    <source>
        <strain evidence="2 3">KUC8140</strain>
    </source>
</reference>
<accession>A0A0H2RJ26</accession>
<proteinExistence type="predicted"/>
<evidence type="ECO:0000313" key="3">
    <source>
        <dbReference type="Proteomes" id="UP000053477"/>
    </source>
</evidence>
<name>A0A0H2RJ26_9AGAM</name>
<dbReference type="InterPro" id="IPR057678">
    <property type="entry name" value="DUF7918"/>
</dbReference>
<gene>
    <name evidence="2" type="ORF">SCHPADRAFT_830408</name>
</gene>
<dbReference type="Proteomes" id="UP000053477">
    <property type="component" value="Unassembled WGS sequence"/>
</dbReference>
<protein>
    <recommendedName>
        <fullName evidence="1">DUF7918 domain-containing protein</fullName>
    </recommendedName>
</protein>
<keyword evidence="3" id="KW-1185">Reference proteome</keyword>
<organism evidence="2 3">
    <name type="scientific">Schizopora paradoxa</name>
    <dbReference type="NCBI Taxonomy" id="27342"/>
    <lineage>
        <taxon>Eukaryota</taxon>
        <taxon>Fungi</taxon>
        <taxon>Dikarya</taxon>
        <taxon>Basidiomycota</taxon>
        <taxon>Agaricomycotina</taxon>
        <taxon>Agaricomycetes</taxon>
        <taxon>Hymenochaetales</taxon>
        <taxon>Schizoporaceae</taxon>
        <taxon>Schizopora</taxon>
    </lineage>
</organism>
<dbReference type="EMBL" id="KQ085990">
    <property type="protein sequence ID" value="KLO11879.1"/>
    <property type="molecule type" value="Genomic_DNA"/>
</dbReference>
<dbReference type="InParanoid" id="A0A0H2RJ26"/>
<dbReference type="AlphaFoldDB" id="A0A0H2RJ26"/>
<evidence type="ECO:0000313" key="2">
    <source>
        <dbReference type="EMBL" id="KLO11879.1"/>
    </source>
</evidence>
<evidence type="ECO:0000259" key="1">
    <source>
        <dbReference type="Pfam" id="PF25534"/>
    </source>
</evidence>
<sequence>MKNKEFEAWITSKGNTLSELCVETKDRTVRCFIPCEVGKPFEIHWRDNGSKKFTAGYIYVDGFACPGRYLQGSGETFRAGARSGPTTERPFVFVPITPGSDGLAPNMSVGSIILKIMETERGPGRPANKVEHLPAYVASQTDSAKTGGACVAFGAPEIHGFEQSPFTWSTKPINPSWNHSYVKFEFKYRTREWLQQQGMLPRDP</sequence>
<feature type="domain" description="DUF7918" evidence="1">
    <location>
        <begin position="13"/>
        <end position="203"/>
    </location>
</feature>
<dbReference type="Pfam" id="PF25534">
    <property type="entry name" value="DUF7918"/>
    <property type="match status" value="1"/>
</dbReference>
<feature type="non-terminal residue" evidence="2">
    <location>
        <position position="204"/>
    </location>
</feature>
<dbReference type="OrthoDB" id="3237202at2759"/>